<protein>
    <submittedName>
        <fullName evidence="1">Uncharacterized protein</fullName>
    </submittedName>
</protein>
<keyword evidence="2" id="KW-1185">Reference proteome</keyword>
<accession>A0ACC2AZI5</accession>
<evidence type="ECO:0000313" key="1">
    <source>
        <dbReference type="EMBL" id="KAJ7522988.1"/>
    </source>
</evidence>
<dbReference type="Proteomes" id="UP001162992">
    <property type="component" value="Chromosome 18"/>
</dbReference>
<gene>
    <name evidence="1" type="ORF">O6H91_18G033800</name>
</gene>
<sequence length="284" mass="31063">MASWFDIRVLYLRVSQCSRDENPEALSIKFPSRSIGTALEVNGGRISPSEEALITLRRDRVDTDSLEVTYVTTDNLRASGFLSFEVYDGEDIIVSGALQQSDSSLGTVGQDSRWNMECGCAVGPGGCAFMKSRQDYANMPLGPPMLEILVVGRYSGSPITLTQSVQLITRRRNARCGTLDAIPEDEVCDEYQSCLLPSNQNEQEVNNGLYMQSEGKASMSQKFYGSDSQATFLEDDDGDMSWFNAGVRVGVGIGLGMCLGVGIGVGLLVRTYQVTTKSLRRRIL</sequence>
<name>A0ACC2AZI5_DIPCM</name>
<evidence type="ECO:0000313" key="2">
    <source>
        <dbReference type="Proteomes" id="UP001162992"/>
    </source>
</evidence>
<proteinExistence type="predicted"/>
<organism evidence="1 2">
    <name type="scientific">Diphasiastrum complanatum</name>
    <name type="common">Issler's clubmoss</name>
    <name type="synonym">Lycopodium complanatum</name>
    <dbReference type="NCBI Taxonomy" id="34168"/>
    <lineage>
        <taxon>Eukaryota</taxon>
        <taxon>Viridiplantae</taxon>
        <taxon>Streptophyta</taxon>
        <taxon>Embryophyta</taxon>
        <taxon>Tracheophyta</taxon>
        <taxon>Lycopodiopsida</taxon>
        <taxon>Lycopodiales</taxon>
        <taxon>Lycopodiaceae</taxon>
        <taxon>Lycopodioideae</taxon>
        <taxon>Diphasiastrum</taxon>
    </lineage>
</organism>
<dbReference type="EMBL" id="CM055109">
    <property type="protein sequence ID" value="KAJ7522988.1"/>
    <property type="molecule type" value="Genomic_DNA"/>
</dbReference>
<reference evidence="2" key="1">
    <citation type="journal article" date="2024" name="Proc. Natl. Acad. Sci. U.S.A.">
        <title>Extraordinary preservation of gene collinearity over three hundred million years revealed in homosporous lycophytes.</title>
        <authorList>
            <person name="Li C."/>
            <person name="Wickell D."/>
            <person name="Kuo L.Y."/>
            <person name="Chen X."/>
            <person name="Nie B."/>
            <person name="Liao X."/>
            <person name="Peng D."/>
            <person name="Ji J."/>
            <person name="Jenkins J."/>
            <person name="Williams M."/>
            <person name="Shu S."/>
            <person name="Plott C."/>
            <person name="Barry K."/>
            <person name="Rajasekar S."/>
            <person name="Grimwood J."/>
            <person name="Han X."/>
            <person name="Sun S."/>
            <person name="Hou Z."/>
            <person name="He W."/>
            <person name="Dai G."/>
            <person name="Sun C."/>
            <person name="Schmutz J."/>
            <person name="Leebens-Mack J.H."/>
            <person name="Li F.W."/>
            <person name="Wang L."/>
        </authorList>
    </citation>
    <scope>NUCLEOTIDE SEQUENCE [LARGE SCALE GENOMIC DNA]</scope>
    <source>
        <strain evidence="2">cv. PW_Plant_1</strain>
    </source>
</reference>
<comment type="caution">
    <text evidence="1">The sequence shown here is derived from an EMBL/GenBank/DDBJ whole genome shotgun (WGS) entry which is preliminary data.</text>
</comment>